<dbReference type="Proteomes" id="UP000293547">
    <property type="component" value="Unassembled WGS sequence"/>
</dbReference>
<sequence>MLRPGTSQITAVDSSGLVISMTTTINTLFGSQVMVLETGVILNNEMNDFSIPGVSNDEGFIPSTSNFVRPSKKPVSSMSPTIVEHCNGTFYLALGAGGGSRIITANIQNLWNVLERGMSASVAVAHPRFHDQLVPNTMAFGYAYDNSTVSYLQSLGHNVTRIAPGASYAKAIRRLNDGSFEVATDPQLINAGGHTL</sequence>
<proteinExistence type="predicted"/>
<evidence type="ECO:0000313" key="1">
    <source>
        <dbReference type="EMBL" id="KAB2103160.1"/>
    </source>
</evidence>
<reference evidence="1 2" key="1">
    <citation type="journal article" date="2019" name="bioRxiv">
        <title>Genomics, evolutionary history and diagnostics of the Alternaria alternata species group including apple and Asian pear pathotypes.</title>
        <authorList>
            <person name="Armitage A.D."/>
            <person name="Cockerton H.M."/>
            <person name="Sreenivasaprasad S."/>
            <person name="Woodhall J.W."/>
            <person name="Lane C.R."/>
            <person name="Harrison R.J."/>
            <person name="Clarkson J.P."/>
        </authorList>
    </citation>
    <scope>NUCLEOTIDE SEQUENCE [LARGE SCALE GENOMIC DNA]</scope>
    <source>
        <strain evidence="1 2">FERA 650</strain>
    </source>
</reference>
<accession>A0ACB6FFI3</accession>
<comment type="caution">
    <text evidence="1">The sequence shown here is derived from an EMBL/GenBank/DDBJ whole genome shotgun (WGS) entry which is preliminary data.</text>
</comment>
<name>A0ACB6FFI3_9PLEO</name>
<gene>
    <name evidence="1" type="ORF">AG0111_0g8544</name>
</gene>
<keyword evidence="2" id="KW-1185">Reference proteome</keyword>
<protein>
    <submittedName>
        <fullName evidence="1">Uncharacterized protein</fullName>
    </submittedName>
</protein>
<evidence type="ECO:0000313" key="2">
    <source>
        <dbReference type="Proteomes" id="UP000293547"/>
    </source>
</evidence>
<dbReference type="EMBL" id="PDWZ02000008">
    <property type="protein sequence ID" value="KAB2103160.1"/>
    <property type="molecule type" value="Genomic_DNA"/>
</dbReference>
<organism evidence="1 2">
    <name type="scientific">Alternaria gaisen</name>
    <dbReference type="NCBI Taxonomy" id="167740"/>
    <lineage>
        <taxon>Eukaryota</taxon>
        <taxon>Fungi</taxon>
        <taxon>Dikarya</taxon>
        <taxon>Ascomycota</taxon>
        <taxon>Pezizomycotina</taxon>
        <taxon>Dothideomycetes</taxon>
        <taxon>Pleosporomycetidae</taxon>
        <taxon>Pleosporales</taxon>
        <taxon>Pleosporineae</taxon>
        <taxon>Pleosporaceae</taxon>
        <taxon>Alternaria</taxon>
        <taxon>Alternaria sect. Alternaria</taxon>
    </lineage>
</organism>